<dbReference type="EC" id="2.7.13.3" evidence="3"/>
<evidence type="ECO:0000256" key="6">
    <source>
        <dbReference type="ARBA" id="ARBA00022692"/>
    </source>
</evidence>
<dbReference type="SUPFAM" id="SSF55874">
    <property type="entry name" value="ATPase domain of HSP90 chaperone/DNA topoisomerase II/histidine kinase"/>
    <property type="match status" value="1"/>
</dbReference>
<keyword evidence="10 11" id="KW-0472">Membrane</keyword>
<sequence>MLYSSILLTAGFLVYLLWQWTKYLKRYQVLQSLQSFDIDVLKEIPFIQDPAELLYHEKLHSLRENIHFKTQENLNNKREQMDYFTLWLHQIKTPIAAMSLLNQQLPSSKEKRQMEQELLRIEDYTHMALNYLKLEGTNQELDLSEVELDGIIRKVIKKYAILFIYNGIKLDYEATNIKVITDGQWLEILLEQILSNALKYAPKGRICIYADVSKEATLIIEDNGVGIRAEDLPKIFEKGYSGLNGRLHEKSTGLGLFLTKKICQRLGHTIEIDSKVNEYTKVALHMEREDIFLYD</sequence>
<evidence type="ECO:0000256" key="3">
    <source>
        <dbReference type="ARBA" id="ARBA00012438"/>
    </source>
</evidence>
<dbReference type="GO" id="GO:0005886">
    <property type="term" value="C:plasma membrane"/>
    <property type="evidence" value="ECO:0007669"/>
    <property type="project" value="UniProtKB-SubCell"/>
</dbReference>
<evidence type="ECO:0000256" key="7">
    <source>
        <dbReference type="ARBA" id="ARBA00022777"/>
    </source>
</evidence>
<evidence type="ECO:0000256" key="11">
    <source>
        <dbReference type="SAM" id="Phobius"/>
    </source>
</evidence>
<dbReference type="AlphaFoldDB" id="A0A3S9HEA8"/>
<accession>A0A3S9HEA8</accession>
<reference evidence="14" key="1">
    <citation type="submission" date="2018-12" db="EMBL/GenBank/DDBJ databases">
        <title>Complete genome sequencing of Jeotgalibaca sp. H21T32.</title>
        <authorList>
            <person name="Bae J.-W."/>
            <person name="Lee S.-Y."/>
        </authorList>
    </citation>
    <scope>NUCLEOTIDE SEQUENCE [LARGE SCALE GENOMIC DNA]</scope>
    <source>
        <strain evidence="14">H21T32</strain>
    </source>
</reference>
<dbReference type="Pfam" id="PF02518">
    <property type="entry name" value="HATPase_c"/>
    <property type="match status" value="1"/>
</dbReference>
<dbReference type="SMART" id="SM00387">
    <property type="entry name" value="HATPase_c"/>
    <property type="match status" value="1"/>
</dbReference>
<dbReference type="OrthoDB" id="9780487at2"/>
<evidence type="ECO:0000256" key="4">
    <source>
        <dbReference type="ARBA" id="ARBA00022475"/>
    </source>
</evidence>
<evidence type="ECO:0000256" key="2">
    <source>
        <dbReference type="ARBA" id="ARBA00004651"/>
    </source>
</evidence>
<feature type="transmembrane region" description="Helical" evidence="11">
    <location>
        <begin position="6"/>
        <end position="24"/>
    </location>
</feature>
<dbReference type="EMBL" id="CP034465">
    <property type="protein sequence ID" value="AZP05694.1"/>
    <property type="molecule type" value="Genomic_DNA"/>
</dbReference>
<gene>
    <name evidence="13" type="ORF">EJN90_04975</name>
</gene>
<evidence type="ECO:0000259" key="12">
    <source>
        <dbReference type="PROSITE" id="PS50109"/>
    </source>
</evidence>
<dbReference type="Proteomes" id="UP000273326">
    <property type="component" value="Chromosome"/>
</dbReference>
<dbReference type="GO" id="GO:0004721">
    <property type="term" value="F:phosphoprotein phosphatase activity"/>
    <property type="evidence" value="ECO:0007669"/>
    <property type="project" value="TreeGrafter"/>
</dbReference>
<dbReference type="KEGG" id="jeh:EJN90_04975"/>
<name>A0A3S9HEA8_9LACT</name>
<evidence type="ECO:0000256" key="9">
    <source>
        <dbReference type="ARBA" id="ARBA00023012"/>
    </source>
</evidence>
<dbReference type="InterPro" id="IPR003594">
    <property type="entry name" value="HATPase_dom"/>
</dbReference>
<keyword evidence="9" id="KW-0902">Two-component regulatory system</keyword>
<organism evidence="13 14">
    <name type="scientific">Jeotgalibaca ciconiae</name>
    <dbReference type="NCBI Taxonomy" id="2496265"/>
    <lineage>
        <taxon>Bacteria</taxon>
        <taxon>Bacillati</taxon>
        <taxon>Bacillota</taxon>
        <taxon>Bacilli</taxon>
        <taxon>Lactobacillales</taxon>
        <taxon>Carnobacteriaceae</taxon>
        <taxon>Jeotgalibaca</taxon>
    </lineage>
</organism>
<evidence type="ECO:0000256" key="1">
    <source>
        <dbReference type="ARBA" id="ARBA00000085"/>
    </source>
</evidence>
<dbReference type="PANTHER" id="PTHR45453">
    <property type="entry name" value="PHOSPHATE REGULON SENSOR PROTEIN PHOR"/>
    <property type="match status" value="1"/>
</dbReference>
<dbReference type="InterPro" id="IPR005467">
    <property type="entry name" value="His_kinase_dom"/>
</dbReference>
<evidence type="ECO:0000256" key="8">
    <source>
        <dbReference type="ARBA" id="ARBA00022989"/>
    </source>
</evidence>
<dbReference type="GO" id="GO:0000155">
    <property type="term" value="F:phosphorelay sensor kinase activity"/>
    <property type="evidence" value="ECO:0007669"/>
    <property type="project" value="TreeGrafter"/>
</dbReference>
<evidence type="ECO:0000256" key="5">
    <source>
        <dbReference type="ARBA" id="ARBA00022679"/>
    </source>
</evidence>
<dbReference type="Gene3D" id="3.30.565.10">
    <property type="entry name" value="Histidine kinase-like ATPase, C-terminal domain"/>
    <property type="match status" value="1"/>
</dbReference>
<dbReference type="InterPro" id="IPR050351">
    <property type="entry name" value="BphY/WalK/GraS-like"/>
</dbReference>
<feature type="domain" description="Histidine kinase" evidence="12">
    <location>
        <begin position="86"/>
        <end position="290"/>
    </location>
</feature>
<keyword evidence="8 11" id="KW-1133">Transmembrane helix</keyword>
<dbReference type="PANTHER" id="PTHR45453:SF2">
    <property type="entry name" value="HISTIDINE KINASE"/>
    <property type="match status" value="1"/>
</dbReference>
<keyword evidence="5" id="KW-0808">Transferase</keyword>
<keyword evidence="4" id="KW-1003">Cell membrane</keyword>
<comment type="subcellular location">
    <subcellularLocation>
        <location evidence="2">Cell membrane</location>
        <topology evidence="2">Multi-pass membrane protein</topology>
    </subcellularLocation>
</comment>
<dbReference type="InterPro" id="IPR036890">
    <property type="entry name" value="HATPase_C_sf"/>
</dbReference>
<keyword evidence="14" id="KW-1185">Reference proteome</keyword>
<evidence type="ECO:0000313" key="13">
    <source>
        <dbReference type="EMBL" id="AZP05694.1"/>
    </source>
</evidence>
<keyword evidence="6 11" id="KW-0812">Transmembrane</keyword>
<dbReference type="GO" id="GO:0016036">
    <property type="term" value="P:cellular response to phosphate starvation"/>
    <property type="evidence" value="ECO:0007669"/>
    <property type="project" value="TreeGrafter"/>
</dbReference>
<evidence type="ECO:0000256" key="10">
    <source>
        <dbReference type="ARBA" id="ARBA00023136"/>
    </source>
</evidence>
<dbReference type="PROSITE" id="PS50109">
    <property type="entry name" value="HIS_KIN"/>
    <property type="match status" value="1"/>
</dbReference>
<proteinExistence type="predicted"/>
<keyword evidence="7 13" id="KW-0418">Kinase</keyword>
<evidence type="ECO:0000313" key="14">
    <source>
        <dbReference type="Proteomes" id="UP000273326"/>
    </source>
</evidence>
<protein>
    <recommendedName>
        <fullName evidence="3">histidine kinase</fullName>
        <ecNumber evidence="3">2.7.13.3</ecNumber>
    </recommendedName>
</protein>
<comment type="catalytic activity">
    <reaction evidence="1">
        <text>ATP + protein L-histidine = ADP + protein N-phospho-L-histidine.</text>
        <dbReference type="EC" id="2.7.13.3"/>
    </reaction>
</comment>